<gene>
    <name evidence="4" type="ORF">ACFPOF_07415</name>
</gene>
<dbReference type="InterPro" id="IPR009206">
    <property type="entry name" value="Nucleotidase_putative"/>
</dbReference>
<dbReference type="InterPro" id="IPR023214">
    <property type="entry name" value="HAD_sf"/>
</dbReference>
<dbReference type="Proteomes" id="UP001596113">
    <property type="component" value="Unassembled WGS sequence"/>
</dbReference>
<evidence type="ECO:0000256" key="1">
    <source>
        <dbReference type="ARBA" id="ARBA00009589"/>
    </source>
</evidence>
<keyword evidence="2 3" id="KW-0378">Hydrolase</keyword>
<dbReference type="RefSeq" id="WP_378131124.1">
    <property type="nucleotide sequence ID" value="NZ_JBHSMI010000013.1"/>
</dbReference>
<evidence type="ECO:0000256" key="2">
    <source>
        <dbReference type="ARBA" id="ARBA00022801"/>
    </source>
</evidence>
<proteinExistence type="inferred from homology"/>
<dbReference type="PANTHER" id="PTHR35134">
    <property type="entry name" value="NUCLEOTIDASE YQFW-RELATED"/>
    <property type="match status" value="1"/>
</dbReference>
<evidence type="ECO:0000256" key="3">
    <source>
        <dbReference type="PIRNR" id="PIRNR021362"/>
    </source>
</evidence>
<dbReference type="PANTHER" id="PTHR35134:SF2">
    <property type="entry name" value="NUCLEOTIDASE YQFW-RELATED"/>
    <property type="match status" value="1"/>
</dbReference>
<reference evidence="5" key="1">
    <citation type="journal article" date="2019" name="Int. J. Syst. Evol. Microbiol.">
        <title>The Global Catalogue of Microorganisms (GCM) 10K type strain sequencing project: providing services to taxonomists for standard genome sequencing and annotation.</title>
        <authorList>
            <consortium name="The Broad Institute Genomics Platform"/>
            <consortium name="The Broad Institute Genome Sequencing Center for Infectious Disease"/>
            <person name="Wu L."/>
            <person name="Ma J."/>
        </authorList>
    </citation>
    <scope>NUCLEOTIDE SEQUENCE [LARGE SCALE GENOMIC DNA]</scope>
    <source>
        <strain evidence="5">CGMCC 1.18575</strain>
    </source>
</reference>
<name>A0ABW0HMV0_9BACL</name>
<dbReference type="EMBL" id="JBHSMI010000013">
    <property type="protein sequence ID" value="MFC5402564.1"/>
    <property type="molecule type" value="Genomic_DNA"/>
</dbReference>
<dbReference type="InterPro" id="IPR036412">
    <property type="entry name" value="HAD-like_sf"/>
</dbReference>
<dbReference type="PIRSF" id="PIRSF021362">
    <property type="entry name" value="UCP021362_HAD"/>
    <property type="match status" value="1"/>
</dbReference>
<evidence type="ECO:0000313" key="5">
    <source>
        <dbReference type="Proteomes" id="UP001596113"/>
    </source>
</evidence>
<protein>
    <recommendedName>
        <fullName evidence="3">Nucleotidase</fullName>
        <ecNumber evidence="3">3.1.3.-</ecNumber>
    </recommendedName>
</protein>
<keyword evidence="5" id="KW-1185">Reference proteome</keyword>
<dbReference type="InterPro" id="IPR052419">
    <property type="entry name" value="5_3-deoxyribonucleotidase-like"/>
</dbReference>
<comment type="similarity">
    <text evidence="1 3">Belongs to the 5'(3')-deoxyribonucleotidase family.</text>
</comment>
<accession>A0ABW0HMV0</accession>
<comment type="caution">
    <text evidence="4">The sequence shown here is derived from an EMBL/GenBank/DDBJ whole genome shotgun (WGS) entry which is preliminary data.</text>
</comment>
<sequence>MKFGFDIDDTLLNLRERAFTIFNAKLNRNVDIETFRSLRTIPVHDAFGLSPEEGRKLWNLHREEVFYSASPFEEAVETLVELDRQGHEVYYVTAREAEHCGKTRDMLIRNGFPVREGRFYCGMADLEKARIIDELGLDYFFDDKPVVLESLAGMKLKVYVRDNSYNRHLDLPRIVNWSELLDIVSKEK</sequence>
<dbReference type="EC" id="3.1.3.-" evidence="3"/>
<dbReference type="Pfam" id="PF06941">
    <property type="entry name" value="NT5C"/>
    <property type="match status" value="1"/>
</dbReference>
<evidence type="ECO:0000313" key="4">
    <source>
        <dbReference type="EMBL" id="MFC5402564.1"/>
    </source>
</evidence>
<organism evidence="4 5">
    <name type="scientific">Cohnella soli</name>
    <dbReference type="NCBI Taxonomy" id="425005"/>
    <lineage>
        <taxon>Bacteria</taxon>
        <taxon>Bacillati</taxon>
        <taxon>Bacillota</taxon>
        <taxon>Bacilli</taxon>
        <taxon>Bacillales</taxon>
        <taxon>Paenibacillaceae</taxon>
        <taxon>Cohnella</taxon>
    </lineage>
</organism>
<dbReference type="InterPro" id="IPR010708">
    <property type="entry name" value="5'(3')-deoxyribonucleotidase"/>
</dbReference>
<dbReference type="SUPFAM" id="SSF56784">
    <property type="entry name" value="HAD-like"/>
    <property type="match status" value="1"/>
</dbReference>
<dbReference type="Gene3D" id="3.40.50.1000">
    <property type="entry name" value="HAD superfamily/HAD-like"/>
    <property type="match status" value="1"/>
</dbReference>